<feature type="transmembrane region" description="Helical" evidence="3">
    <location>
        <begin position="114"/>
        <end position="132"/>
    </location>
</feature>
<dbReference type="RefSeq" id="WP_316016452.1">
    <property type="nucleotide sequence ID" value="NZ_JAWDID010000001.1"/>
</dbReference>
<keyword evidence="3" id="KW-0472">Membrane</keyword>
<comment type="catalytic activity">
    <reaction evidence="2">
        <text>2 GTP = 3',3'-c-di-GMP + 2 diphosphate</text>
        <dbReference type="Rhea" id="RHEA:24898"/>
        <dbReference type="ChEBI" id="CHEBI:33019"/>
        <dbReference type="ChEBI" id="CHEBI:37565"/>
        <dbReference type="ChEBI" id="CHEBI:58805"/>
        <dbReference type="EC" id="2.7.7.65"/>
    </reaction>
</comment>
<evidence type="ECO:0000259" key="4">
    <source>
        <dbReference type="PROSITE" id="PS50887"/>
    </source>
</evidence>
<organism evidence="5 6">
    <name type="scientific">Bosea rubneri</name>
    <dbReference type="NCBI Taxonomy" id="3075434"/>
    <lineage>
        <taxon>Bacteria</taxon>
        <taxon>Pseudomonadati</taxon>
        <taxon>Pseudomonadota</taxon>
        <taxon>Alphaproteobacteria</taxon>
        <taxon>Hyphomicrobiales</taxon>
        <taxon>Boseaceae</taxon>
        <taxon>Bosea</taxon>
    </lineage>
</organism>
<dbReference type="EC" id="2.7.7.65" evidence="1"/>
<reference evidence="5 6" key="1">
    <citation type="submission" date="2023-09" db="EMBL/GenBank/DDBJ databases">
        <title>Whole genome shotgun sequencing (WGS) of Bosea sp. ZW T0_25, isolated from stored onions (Allium cepa).</title>
        <authorList>
            <person name="Stoll D.A."/>
            <person name="Huch M."/>
        </authorList>
    </citation>
    <scope>NUCLEOTIDE SEQUENCE [LARGE SCALE GENOMIC DNA]</scope>
    <source>
        <strain evidence="5 6">ZW T0_25</strain>
    </source>
</reference>
<dbReference type="SUPFAM" id="SSF55073">
    <property type="entry name" value="Nucleotide cyclase"/>
    <property type="match status" value="1"/>
</dbReference>
<proteinExistence type="predicted"/>
<feature type="domain" description="GGDEF" evidence="4">
    <location>
        <begin position="243"/>
        <end position="375"/>
    </location>
</feature>
<keyword evidence="5" id="KW-0808">Transferase</keyword>
<evidence type="ECO:0000256" key="2">
    <source>
        <dbReference type="ARBA" id="ARBA00034247"/>
    </source>
</evidence>
<dbReference type="Pfam" id="PF00990">
    <property type="entry name" value="GGDEF"/>
    <property type="match status" value="1"/>
</dbReference>
<dbReference type="CDD" id="cd01949">
    <property type="entry name" value="GGDEF"/>
    <property type="match status" value="1"/>
</dbReference>
<feature type="transmembrane region" description="Helical" evidence="3">
    <location>
        <begin position="144"/>
        <end position="166"/>
    </location>
</feature>
<dbReference type="InterPro" id="IPR000160">
    <property type="entry name" value="GGDEF_dom"/>
</dbReference>
<dbReference type="SMART" id="SM00267">
    <property type="entry name" value="GGDEF"/>
    <property type="match status" value="1"/>
</dbReference>
<gene>
    <name evidence="5" type="ORF">RKE40_00065</name>
</gene>
<evidence type="ECO:0000313" key="5">
    <source>
        <dbReference type="EMBL" id="MDU0338250.1"/>
    </source>
</evidence>
<protein>
    <recommendedName>
        <fullName evidence="1">diguanylate cyclase</fullName>
        <ecNumber evidence="1">2.7.7.65</ecNumber>
    </recommendedName>
</protein>
<dbReference type="PANTHER" id="PTHR45138">
    <property type="entry name" value="REGULATORY COMPONENTS OF SENSORY TRANSDUCTION SYSTEM"/>
    <property type="match status" value="1"/>
</dbReference>
<dbReference type="PANTHER" id="PTHR45138:SF9">
    <property type="entry name" value="DIGUANYLATE CYCLASE DGCM-RELATED"/>
    <property type="match status" value="1"/>
</dbReference>
<feature type="transmembrane region" description="Helical" evidence="3">
    <location>
        <begin position="56"/>
        <end position="77"/>
    </location>
</feature>
<keyword evidence="3" id="KW-0812">Transmembrane</keyword>
<evidence type="ECO:0000256" key="3">
    <source>
        <dbReference type="SAM" id="Phobius"/>
    </source>
</evidence>
<name>A0ABU3S1J9_9HYPH</name>
<evidence type="ECO:0000256" key="1">
    <source>
        <dbReference type="ARBA" id="ARBA00012528"/>
    </source>
</evidence>
<feature type="transmembrane region" description="Helical" evidence="3">
    <location>
        <begin position="29"/>
        <end position="50"/>
    </location>
</feature>
<feature type="transmembrane region" description="Helical" evidence="3">
    <location>
        <begin position="89"/>
        <end position="108"/>
    </location>
</feature>
<keyword evidence="3" id="KW-1133">Transmembrane helix</keyword>
<dbReference type="Proteomes" id="UP001254257">
    <property type="component" value="Unassembled WGS sequence"/>
</dbReference>
<dbReference type="InterPro" id="IPR043128">
    <property type="entry name" value="Rev_trsase/Diguanyl_cyclase"/>
</dbReference>
<dbReference type="InterPro" id="IPR050469">
    <property type="entry name" value="Diguanylate_Cyclase"/>
</dbReference>
<keyword evidence="6" id="KW-1185">Reference proteome</keyword>
<feature type="transmembrane region" description="Helical" evidence="3">
    <location>
        <begin position="6"/>
        <end position="22"/>
    </location>
</feature>
<dbReference type="GO" id="GO:0052621">
    <property type="term" value="F:diguanylate cyclase activity"/>
    <property type="evidence" value="ECO:0007669"/>
    <property type="project" value="UniProtKB-EC"/>
</dbReference>
<dbReference type="InterPro" id="IPR029787">
    <property type="entry name" value="Nucleotide_cyclase"/>
</dbReference>
<feature type="transmembrane region" description="Helical" evidence="3">
    <location>
        <begin position="186"/>
        <end position="205"/>
    </location>
</feature>
<dbReference type="EMBL" id="JAWDID010000001">
    <property type="protein sequence ID" value="MDU0338250.1"/>
    <property type="molecule type" value="Genomic_DNA"/>
</dbReference>
<dbReference type="NCBIfam" id="TIGR00254">
    <property type="entry name" value="GGDEF"/>
    <property type="match status" value="1"/>
</dbReference>
<comment type="caution">
    <text evidence="5">The sequence shown here is derived from an EMBL/GenBank/DDBJ whole genome shotgun (WGS) entry which is preliminary data.</text>
</comment>
<dbReference type="PROSITE" id="PS50887">
    <property type="entry name" value="GGDEF"/>
    <property type="match status" value="1"/>
</dbReference>
<dbReference type="Gene3D" id="3.30.70.270">
    <property type="match status" value="1"/>
</dbReference>
<keyword evidence="5" id="KW-0548">Nucleotidyltransferase</keyword>
<evidence type="ECO:0000313" key="6">
    <source>
        <dbReference type="Proteomes" id="UP001254257"/>
    </source>
</evidence>
<sequence>MALIGPAVLCVFSLAFLWAWVIERRRHYLLLLAAAPALFAIAVTIQVFFWPPSVPANAVLSGVFYTLAVQVAAEGVLRRSGKRLGRAWHLCAFAAVMGGLWYFAYLVPNLLARVYLQNFGYGFVLLVSSLQLTPLMRGRPVDRVLFWVLFVFGLHFFPRTILTIGVEAPGDVRIFQDSLFWQAMHLSLAVLGAALATALLAATLSDVIDDLRRERDSDGLTGLLNRRAFEQRAGAVLAATGDAPCALLVCDLDHFKRINDSHGHGAGDEVLSAFGRLLRRLSHENDLVARIGGEEFAILLPGAAEAAGQALAERARSGLSGLVVSFAPSGGAVTASFGIAEHQPGDSLSELFTRADRRLYLAKAGGRDCAVADDAAASPVPGAVSAAALGASSAPAPR</sequence>
<accession>A0ABU3S1J9</accession>